<sequence length="102" mass="12192">MPNFDSSLDCWDQFFLDILHQLLDRNRKTRVKSPNTKNAVYDAFYCQKMRENLCQKLSVNFVKFVKQITPLRGAHRSAYFDIKHRYDSANWQEYPIGISRNV</sequence>
<dbReference type="AlphaFoldDB" id="A0A0V1F142"/>
<protein>
    <submittedName>
        <fullName evidence="1">Uncharacterized protein</fullName>
    </submittedName>
</protein>
<comment type="caution">
    <text evidence="1">The sequence shown here is derived from an EMBL/GenBank/DDBJ whole genome shotgun (WGS) entry which is preliminary data.</text>
</comment>
<proteinExistence type="predicted"/>
<accession>A0A0V1F142</accession>
<reference evidence="1 2" key="1">
    <citation type="submission" date="2015-01" db="EMBL/GenBank/DDBJ databases">
        <title>Evolution of Trichinella species and genotypes.</title>
        <authorList>
            <person name="Korhonen P.K."/>
            <person name="Edoardo P."/>
            <person name="Giuseppe L.R."/>
            <person name="Gasser R.B."/>
        </authorList>
    </citation>
    <scope>NUCLEOTIDE SEQUENCE [LARGE SCALE GENOMIC DNA]</scope>
    <source>
        <strain evidence="1">ISS13</strain>
    </source>
</reference>
<name>A0A0V1F142_TRIPS</name>
<dbReference type="Proteomes" id="UP000054632">
    <property type="component" value="Unassembled WGS sequence"/>
</dbReference>
<evidence type="ECO:0000313" key="2">
    <source>
        <dbReference type="Proteomes" id="UP000054632"/>
    </source>
</evidence>
<dbReference type="EMBL" id="JYDR01000001">
    <property type="protein sequence ID" value="KRY79700.1"/>
    <property type="molecule type" value="Genomic_DNA"/>
</dbReference>
<evidence type="ECO:0000313" key="1">
    <source>
        <dbReference type="EMBL" id="KRY79700.1"/>
    </source>
</evidence>
<gene>
    <name evidence="1" type="ORF">T4A_7268</name>
</gene>
<organism evidence="1 2">
    <name type="scientific">Trichinella pseudospiralis</name>
    <name type="common">Parasitic roundworm</name>
    <dbReference type="NCBI Taxonomy" id="6337"/>
    <lineage>
        <taxon>Eukaryota</taxon>
        <taxon>Metazoa</taxon>
        <taxon>Ecdysozoa</taxon>
        <taxon>Nematoda</taxon>
        <taxon>Enoplea</taxon>
        <taxon>Dorylaimia</taxon>
        <taxon>Trichinellida</taxon>
        <taxon>Trichinellidae</taxon>
        <taxon>Trichinella</taxon>
    </lineage>
</organism>